<sequence length="413" mass="47987">MNAEQGDFVDDSQDEDDQIIPVGLSESDASEVHNMINSDLSDAISSLDDERDSDWENGTGEEFENSVANDPILNKVISSRVHESTPVPPINREVGAREATLEQIRASQMREQIDRSLIDNIEKLERLQKQINSSPEKPWLRSTDVVEERRQAISAKIVNPVPKRLLEYLARDRVGSNKDWYFLTHNAIYQEPTLTELFLGSRPLLSIRDLYLQFGASEDALDAEFKILECNSYEQLNNRAPLELMCYEIERHIPFSANDQLELSLRYFILFILDRKVFDCVELDTEWCATLWEKHKAIDRIAVYLSVVPKDCYFLHYRATRLLPLKDELLCKLFIGSQPQEVIKQFDTLLENDDWFQILYFMLLVNGLPDYPLGGIRIWQYFKDRIYDMNIDNVSSIELSLLKSYVNMCTSYK</sequence>
<dbReference type="HOGENOM" id="CLU_051886_0_0_1"/>
<feature type="region of interest" description="Disordered" evidence="1">
    <location>
        <begin position="43"/>
        <end position="67"/>
    </location>
</feature>
<dbReference type="STRING" id="284811.Q753U0"/>
<dbReference type="FunCoup" id="Q753U0">
    <property type="interactions" value="34"/>
</dbReference>
<keyword evidence="3" id="KW-1185">Reference proteome</keyword>
<dbReference type="InterPro" id="IPR014803">
    <property type="entry name" value="DNA_repair_Nse5/Nse6"/>
</dbReference>
<name>Q753U0_EREGS</name>
<gene>
    <name evidence="2" type="ORF">AGOS_AFR235C</name>
</gene>
<proteinExistence type="predicted"/>
<dbReference type="RefSeq" id="NP_985782.1">
    <property type="nucleotide sequence ID" value="NM_211136.1"/>
</dbReference>
<evidence type="ECO:0000256" key="1">
    <source>
        <dbReference type="SAM" id="MobiDB-lite"/>
    </source>
</evidence>
<dbReference type="AlphaFoldDB" id="Q753U0"/>
<dbReference type="EMBL" id="AE016819">
    <property type="protein sequence ID" value="AAS53606.1"/>
    <property type="molecule type" value="Genomic_DNA"/>
</dbReference>
<accession>Q753U0</accession>
<reference evidence="2 3" key="1">
    <citation type="journal article" date="2004" name="Science">
        <title>The Ashbya gossypii genome as a tool for mapping the ancient Saccharomyces cerevisiae genome.</title>
        <authorList>
            <person name="Dietrich F.S."/>
            <person name="Voegeli S."/>
            <person name="Brachat S."/>
            <person name="Lerch A."/>
            <person name="Gates K."/>
            <person name="Steiner S."/>
            <person name="Mohr C."/>
            <person name="Pohlmann R."/>
            <person name="Luedi P."/>
            <person name="Choi S."/>
            <person name="Wing R.A."/>
            <person name="Flavier A."/>
            <person name="Gaffney T.D."/>
            <person name="Philippsen P."/>
        </authorList>
    </citation>
    <scope>NUCLEOTIDE SEQUENCE [LARGE SCALE GENOMIC DNA]</scope>
    <source>
        <strain evidence="3">ATCC 10895 / CBS 109.51 / FGSC 9923 / NRRL Y-1056</strain>
    </source>
</reference>
<dbReference type="GeneID" id="4622045"/>
<dbReference type="InParanoid" id="Q753U0"/>
<dbReference type="eggNOG" id="KOG4599">
    <property type="taxonomic scope" value="Eukaryota"/>
</dbReference>
<organism evidence="2 3">
    <name type="scientific">Eremothecium gossypii (strain ATCC 10895 / CBS 109.51 / FGSC 9923 / NRRL Y-1056)</name>
    <name type="common">Yeast</name>
    <name type="synonym">Ashbya gossypii</name>
    <dbReference type="NCBI Taxonomy" id="284811"/>
    <lineage>
        <taxon>Eukaryota</taxon>
        <taxon>Fungi</taxon>
        <taxon>Dikarya</taxon>
        <taxon>Ascomycota</taxon>
        <taxon>Saccharomycotina</taxon>
        <taxon>Saccharomycetes</taxon>
        <taxon>Saccharomycetales</taxon>
        <taxon>Saccharomycetaceae</taxon>
        <taxon>Eremothecium</taxon>
    </lineage>
</organism>
<reference evidence="3" key="2">
    <citation type="journal article" date="2013" name="G3 (Bethesda)">
        <title>Genomes of Ashbya fungi isolated from insects reveal four mating-type loci, numerous translocations, lack of transposons, and distinct gene duplications.</title>
        <authorList>
            <person name="Dietrich F.S."/>
            <person name="Voegeli S."/>
            <person name="Kuo S."/>
            <person name="Philippsen P."/>
        </authorList>
    </citation>
    <scope>GENOME REANNOTATION</scope>
    <source>
        <strain evidence="3">ATCC 10895 / CBS 109.51 / FGSC 9923 / NRRL Y-1056</strain>
    </source>
</reference>
<dbReference type="OMA" id="TEYFKDC"/>
<dbReference type="Pfam" id="PF08691">
    <property type="entry name" value="Nse5"/>
    <property type="match status" value="1"/>
</dbReference>
<evidence type="ECO:0000313" key="3">
    <source>
        <dbReference type="Proteomes" id="UP000000591"/>
    </source>
</evidence>
<evidence type="ECO:0000313" key="2">
    <source>
        <dbReference type="EMBL" id="AAS53606.1"/>
    </source>
</evidence>
<feature type="compositionally biased region" description="Acidic residues" evidence="1">
    <location>
        <begin position="47"/>
        <end position="64"/>
    </location>
</feature>
<dbReference type="OrthoDB" id="4066051at2759"/>
<dbReference type="KEGG" id="ago:AGOS_AFR235C"/>
<protein>
    <submittedName>
        <fullName evidence="2">AFR235Cp</fullName>
    </submittedName>
</protein>
<dbReference type="Proteomes" id="UP000000591">
    <property type="component" value="Chromosome VI"/>
</dbReference>